<sequence length="124" mass="13977">MGLEDLEIALDLEKEFGIRFDNQDWRGVVTVGDLFDRTQCLVKQRIVDGVICSVGIACKKCQYVLKGLACKGECPECGELYVIEREIDDHVIQEKVIEIVADVCCVKKTMVRLQSRLIEDLNVG</sequence>
<gene>
    <name evidence="1" type="ORF">KS4_09960</name>
</gene>
<protein>
    <submittedName>
        <fullName evidence="1">Acyl carrier protein</fullName>
    </submittedName>
</protein>
<organism evidence="1 2">
    <name type="scientific">Poriferisphaera corsica</name>
    <dbReference type="NCBI Taxonomy" id="2528020"/>
    <lineage>
        <taxon>Bacteria</taxon>
        <taxon>Pseudomonadati</taxon>
        <taxon>Planctomycetota</taxon>
        <taxon>Phycisphaerae</taxon>
        <taxon>Phycisphaerales</taxon>
        <taxon>Phycisphaeraceae</taxon>
        <taxon>Poriferisphaera</taxon>
    </lineage>
</organism>
<accession>A0A517YRV3</accession>
<name>A0A517YRV3_9BACT</name>
<reference evidence="1 2" key="1">
    <citation type="submission" date="2019-02" db="EMBL/GenBank/DDBJ databases">
        <title>Deep-cultivation of Planctomycetes and their phenomic and genomic characterization uncovers novel biology.</title>
        <authorList>
            <person name="Wiegand S."/>
            <person name="Jogler M."/>
            <person name="Boedeker C."/>
            <person name="Pinto D."/>
            <person name="Vollmers J."/>
            <person name="Rivas-Marin E."/>
            <person name="Kohn T."/>
            <person name="Peeters S.H."/>
            <person name="Heuer A."/>
            <person name="Rast P."/>
            <person name="Oberbeckmann S."/>
            <person name="Bunk B."/>
            <person name="Jeske O."/>
            <person name="Meyerdierks A."/>
            <person name="Storesund J.E."/>
            <person name="Kallscheuer N."/>
            <person name="Luecker S."/>
            <person name="Lage O.M."/>
            <person name="Pohl T."/>
            <person name="Merkel B.J."/>
            <person name="Hornburger P."/>
            <person name="Mueller R.-W."/>
            <person name="Bruemmer F."/>
            <person name="Labrenz M."/>
            <person name="Spormann A.M."/>
            <person name="Op den Camp H."/>
            <person name="Overmann J."/>
            <person name="Amann R."/>
            <person name="Jetten M.S.M."/>
            <person name="Mascher T."/>
            <person name="Medema M.H."/>
            <person name="Devos D.P."/>
            <person name="Kaster A.-K."/>
            <person name="Ovreas L."/>
            <person name="Rohde M."/>
            <person name="Galperin M.Y."/>
            <person name="Jogler C."/>
        </authorList>
    </citation>
    <scope>NUCLEOTIDE SEQUENCE [LARGE SCALE GENOMIC DNA]</scope>
    <source>
        <strain evidence="1 2">KS4</strain>
    </source>
</reference>
<dbReference type="EMBL" id="CP036425">
    <property type="protein sequence ID" value="QDU32957.1"/>
    <property type="molecule type" value="Genomic_DNA"/>
</dbReference>
<dbReference type="InterPro" id="IPR036736">
    <property type="entry name" value="ACP-like_sf"/>
</dbReference>
<dbReference type="KEGG" id="pcor:KS4_09960"/>
<dbReference type="Proteomes" id="UP000317369">
    <property type="component" value="Chromosome"/>
</dbReference>
<proteinExistence type="predicted"/>
<keyword evidence="2" id="KW-1185">Reference proteome</keyword>
<evidence type="ECO:0000313" key="1">
    <source>
        <dbReference type="EMBL" id="QDU32957.1"/>
    </source>
</evidence>
<dbReference type="AlphaFoldDB" id="A0A517YRV3"/>
<evidence type="ECO:0000313" key="2">
    <source>
        <dbReference type="Proteomes" id="UP000317369"/>
    </source>
</evidence>
<dbReference type="RefSeq" id="WP_145075311.1">
    <property type="nucleotide sequence ID" value="NZ_CP036425.1"/>
</dbReference>
<dbReference type="Gene3D" id="1.10.1200.10">
    <property type="entry name" value="ACP-like"/>
    <property type="match status" value="1"/>
</dbReference>